<evidence type="ECO:0000313" key="1">
    <source>
        <dbReference type="EMBL" id="QCI79581.1"/>
    </source>
</evidence>
<dbReference type="AlphaFoldDB" id="A0A4D7C3C8"/>
<sequence length="106" mass="10628">MAFGGNLGGDARLDEVVIGAPLADGERGIAYILYDAPGSGDVLTLERISSIAGNQGPINFDSGDRIGEALIYLDDSDGVGALVLAATGRDTPASLSGGQPPVEDPA</sequence>
<dbReference type="EMBL" id="CP039704">
    <property type="protein sequence ID" value="QCI79581.1"/>
    <property type="molecule type" value="Genomic_DNA"/>
</dbReference>
<reference evidence="2" key="1">
    <citation type="submission" date="2019-04" db="EMBL/GenBank/DDBJ databases">
        <title>Complete genome sequence of Sphingomonas sp. W1-2-3.</title>
        <authorList>
            <person name="Im W.T."/>
        </authorList>
    </citation>
    <scope>NUCLEOTIDE SEQUENCE [LARGE SCALE GENOMIC DNA]</scope>
    <source>
        <strain evidence="2">W1-2-3</strain>
    </source>
</reference>
<dbReference type="KEGG" id="hgn:E6W36_08620"/>
<name>A0A4D7C3C8_9SPHN</name>
<dbReference type="Proteomes" id="UP000298714">
    <property type="component" value="Chromosome"/>
</dbReference>
<accession>A0A4D7C3C8</accession>
<protein>
    <submittedName>
        <fullName evidence="1">Uncharacterized protein</fullName>
    </submittedName>
</protein>
<organism evidence="1 2">
    <name type="scientific">Hankyongella ginsenosidimutans</name>
    <dbReference type="NCBI Taxonomy" id="1763828"/>
    <lineage>
        <taxon>Bacteria</taxon>
        <taxon>Pseudomonadati</taxon>
        <taxon>Pseudomonadota</taxon>
        <taxon>Alphaproteobacteria</taxon>
        <taxon>Sphingomonadales</taxon>
        <taxon>Sphingomonadaceae</taxon>
        <taxon>Hankyongella</taxon>
    </lineage>
</organism>
<evidence type="ECO:0000313" key="2">
    <source>
        <dbReference type="Proteomes" id="UP000298714"/>
    </source>
</evidence>
<gene>
    <name evidence="1" type="ORF">E6W36_08620</name>
</gene>
<proteinExistence type="predicted"/>
<keyword evidence="2" id="KW-1185">Reference proteome</keyword>
<dbReference type="RefSeq" id="WP_222872386.1">
    <property type="nucleotide sequence ID" value="NZ_CP039704.1"/>
</dbReference>